<evidence type="ECO:0000313" key="2">
    <source>
        <dbReference type="Proteomes" id="UP000749559"/>
    </source>
</evidence>
<gene>
    <name evidence="1" type="ORF">OFUS_LOCUS26713</name>
</gene>
<proteinExistence type="predicted"/>
<keyword evidence="2" id="KW-1185">Reference proteome</keyword>
<dbReference type="Proteomes" id="UP000749559">
    <property type="component" value="Unassembled WGS sequence"/>
</dbReference>
<reference evidence="1" key="1">
    <citation type="submission" date="2022-03" db="EMBL/GenBank/DDBJ databases">
        <authorList>
            <person name="Martin C."/>
        </authorList>
    </citation>
    <scope>NUCLEOTIDE SEQUENCE</scope>
</reference>
<dbReference type="EMBL" id="CAIIXF020000247">
    <property type="protein sequence ID" value="CAH1803093.1"/>
    <property type="molecule type" value="Genomic_DNA"/>
</dbReference>
<comment type="caution">
    <text evidence="1">The sequence shown here is derived from an EMBL/GenBank/DDBJ whole genome shotgun (WGS) entry which is preliminary data.</text>
</comment>
<evidence type="ECO:0000313" key="1">
    <source>
        <dbReference type="EMBL" id="CAH1803093.1"/>
    </source>
</evidence>
<name>A0A8S4Q8B2_OWEFU</name>
<organism evidence="1 2">
    <name type="scientific">Owenia fusiformis</name>
    <name type="common">Polychaete worm</name>
    <dbReference type="NCBI Taxonomy" id="6347"/>
    <lineage>
        <taxon>Eukaryota</taxon>
        <taxon>Metazoa</taxon>
        <taxon>Spiralia</taxon>
        <taxon>Lophotrochozoa</taxon>
        <taxon>Annelida</taxon>
        <taxon>Polychaeta</taxon>
        <taxon>Sedentaria</taxon>
        <taxon>Canalipalpata</taxon>
        <taxon>Sabellida</taxon>
        <taxon>Oweniida</taxon>
        <taxon>Oweniidae</taxon>
        <taxon>Owenia</taxon>
    </lineage>
</organism>
<dbReference type="AlphaFoldDB" id="A0A8S4Q8B2"/>
<sequence>NLNQDITSYSHIIDTLTDSAHGLAVRSPRSNVTTESIEISNKYQLLVKMAAAEVDKNGGIVKDHQGFNEAVSGFNTWIRVSRERLQASIDTYGDRDTIKANFEHLK</sequence>
<protein>
    <submittedName>
        <fullName evidence="1">Uncharacterized protein</fullName>
    </submittedName>
</protein>
<feature type="non-terminal residue" evidence="1">
    <location>
        <position position="106"/>
    </location>
</feature>
<feature type="non-terminal residue" evidence="1">
    <location>
        <position position="1"/>
    </location>
</feature>
<accession>A0A8S4Q8B2</accession>